<evidence type="ECO:0008006" key="3">
    <source>
        <dbReference type="Google" id="ProtNLM"/>
    </source>
</evidence>
<reference evidence="1 2" key="1">
    <citation type="submission" date="2015-05" db="EMBL/GenBank/DDBJ databases">
        <title>Evolution of Trichinella species and genotypes.</title>
        <authorList>
            <person name="Korhonen P.K."/>
            <person name="Edoardo P."/>
            <person name="Giuseppe L.R."/>
            <person name="Gasser R.B."/>
        </authorList>
    </citation>
    <scope>NUCLEOTIDE SEQUENCE [LARGE SCALE GENOMIC DNA]</scope>
    <source>
        <strain evidence="1">ISS10</strain>
    </source>
</reference>
<comment type="caution">
    <text evidence="1">The sequence shown here is derived from an EMBL/GenBank/DDBJ whole genome shotgun (WGS) entry which is preliminary data.</text>
</comment>
<dbReference type="STRING" id="6335.A0A0V1KLH7"/>
<dbReference type="EMBL" id="JYDW01000462">
    <property type="protein sequence ID" value="KRZ48138.1"/>
    <property type="molecule type" value="Genomic_DNA"/>
</dbReference>
<dbReference type="OrthoDB" id="8050270at2759"/>
<organism evidence="1 2">
    <name type="scientific">Trichinella nativa</name>
    <dbReference type="NCBI Taxonomy" id="6335"/>
    <lineage>
        <taxon>Eukaryota</taxon>
        <taxon>Metazoa</taxon>
        <taxon>Ecdysozoa</taxon>
        <taxon>Nematoda</taxon>
        <taxon>Enoplea</taxon>
        <taxon>Dorylaimia</taxon>
        <taxon>Trichinellida</taxon>
        <taxon>Trichinellidae</taxon>
        <taxon>Trichinella</taxon>
    </lineage>
</organism>
<dbReference type="Proteomes" id="UP000054721">
    <property type="component" value="Unassembled WGS sequence"/>
</dbReference>
<accession>A0A0V1KLH7</accession>
<evidence type="ECO:0000313" key="1">
    <source>
        <dbReference type="EMBL" id="KRZ48138.1"/>
    </source>
</evidence>
<evidence type="ECO:0000313" key="2">
    <source>
        <dbReference type="Proteomes" id="UP000054721"/>
    </source>
</evidence>
<dbReference type="AlphaFoldDB" id="A0A0V1KLH7"/>
<dbReference type="InterPro" id="IPR050951">
    <property type="entry name" value="Retrovirus_Pol_polyprotein"/>
</dbReference>
<dbReference type="PANTHER" id="PTHR37984:SF12">
    <property type="entry name" value="RIBONUCLEASE H"/>
    <property type="match status" value="1"/>
</dbReference>
<keyword evidence="2" id="KW-1185">Reference proteome</keyword>
<proteinExistence type="predicted"/>
<sequence length="389" mass="43811">MAETQHFLATRMGLLRLGHIEEFDTSNPKEWNSYASRLMFFLEANKVSADADKRAVLLSSCGSALFKLVESLLSPAKPVERSFDEIISVLNDHFAPEPSEIVNRHIFYQRKQRPGETVAEFIADLRRLAQGCNFVDLETMLRDRLVCGLRDEAVQLRLFATKVLTFQMAQEEALSAEAACKHACEIRAVNVDSSAPNIHHMSSKRQTYKQANVCASCGGQHNRAFCRFKNAVCRCCQKAGHIERVCRSKQWRCKPQAEANAISVADTHQSYLLNRKRCQLEVDSGSDVTIISEQTFEDLRNNNKKLKLASTTLSLVPFLGNCPNLLGLEWFKPLGIRIEGEPVSLDLDPSVLPVCMKARKVPLVLKEKIDMELDKLVKQKVLELVSHPV</sequence>
<name>A0A0V1KLH7_9BILA</name>
<protein>
    <recommendedName>
        <fullName evidence="3">Peptidase A2 domain-containing protein</fullName>
    </recommendedName>
</protein>
<dbReference type="PANTHER" id="PTHR37984">
    <property type="entry name" value="PROTEIN CBG26694"/>
    <property type="match status" value="1"/>
</dbReference>
<gene>
    <name evidence="1" type="ORF">T02_3925</name>
</gene>